<evidence type="ECO:0000256" key="2">
    <source>
        <dbReference type="ARBA" id="ARBA00022679"/>
    </source>
</evidence>
<dbReference type="InterPro" id="IPR001227">
    <property type="entry name" value="Ac_transferase_dom_sf"/>
</dbReference>
<dbReference type="SUPFAM" id="SSF52151">
    <property type="entry name" value="FabD/lysophospholipase-like"/>
    <property type="match status" value="1"/>
</dbReference>
<dbReference type="InterPro" id="IPR016035">
    <property type="entry name" value="Acyl_Trfase/lysoPLipase"/>
</dbReference>
<evidence type="ECO:0000256" key="3">
    <source>
        <dbReference type="ARBA" id="ARBA00023315"/>
    </source>
</evidence>
<dbReference type="SUPFAM" id="SSF55048">
    <property type="entry name" value="Probable ACP-binding domain of malonyl-CoA ACP transacylase"/>
    <property type="match status" value="1"/>
</dbReference>
<name>A0ABP8TSX3_9ACTN</name>
<proteinExistence type="predicted"/>
<sequence>MVECVLVIAAPGQGAQTPGFLNAWLELPGVADRLAWWSAVTGLDLIRYGTTADADEIRDTAVAQPLLVASALVAYEALGVRPDVTAGHSVGELAAAAIAGVISPESAMVLVRERGRAMAEAAAVTETGMTAVLGGDAEEVLATIEKHGLTPANANGAGQVVAAGTKEQLAAFAEAPPAGARLRSLSVAGAFHTHHMAPAVDTLRRITPGMPVADPVTRLLSNRDGAVVDHGPDFVARLVEQVSAPVRWDSCMATMADLGVTAIIELPPAGTLVGLARRALPDVERVALKTPDDLDKARALVQQETRAGDDTLENA</sequence>
<dbReference type="EC" id="2.3.1.39" evidence="1"/>
<evidence type="ECO:0000313" key="6">
    <source>
        <dbReference type="EMBL" id="GAA4615717.1"/>
    </source>
</evidence>
<keyword evidence="7" id="KW-1185">Reference proteome</keyword>
<dbReference type="PANTHER" id="PTHR42681:SF1">
    <property type="entry name" value="MALONYL-COA-ACYL CARRIER PROTEIN TRANSACYLASE, MITOCHONDRIAL"/>
    <property type="match status" value="1"/>
</dbReference>
<dbReference type="InterPro" id="IPR050858">
    <property type="entry name" value="Mal-CoA-ACP_Trans/PKS_FabD"/>
</dbReference>
<keyword evidence="3" id="KW-0012">Acyltransferase</keyword>
<dbReference type="Proteomes" id="UP001500212">
    <property type="component" value="Unassembled WGS sequence"/>
</dbReference>
<feature type="domain" description="Malonyl-CoA:ACP transacylase (MAT)" evidence="5">
    <location>
        <begin position="9"/>
        <end position="292"/>
    </location>
</feature>
<dbReference type="Gene3D" id="3.30.70.250">
    <property type="entry name" value="Malonyl-CoA ACP transacylase, ACP-binding"/>
    <property type="match status" value="1"/>
</dbReference>
<evidence type="ECO:0000256" key="1">
    <source>
        <dbReference type="ARBA" id="ARBA00013258"/>
    </source>
</evidence>
<dbReference type="InterPro" id="IPR016036">
    <property type="entry name" value="Malonyl_transacylase_ACP-bd"/>
</dbReference>
<dbReference type="EMBL" id="BAABHJ010000030">
    <property type="protein sequence ID" value="GAA4615717.1"/>
    <property type="molecule type" value="Genomic_DNA"/>
</dbReference>
<accession>A0ABP8TSX3</accession>
<dbReference type="SMART" id="SM00827">
    <property type="entry name" value="PKS_AT"/>
    <property type="match status" value="1"/>
</dbReference>
<dbReference type="Pfam" id="PF00698">
    <property type="entry name" value="Acyl_transf_1"/>
    <property type="match status" value="1"/>
</dbReference>
<comment type="catalytic activity">
    <reaction evidence="4">
        <text>holo-[ACP] + malonyl-CoA = malonyl-[ACP] + CoA</text>
        <dbReference type="Rhea" id="RHEA:41792"/>
        <dbReference type="Rhea" id="RHEA-COMP:9623"/>
        <dbReference type="Rhea" id="RHEA-COMP:9685"/>
        <dbReference type="ChEBI" id="CHEBI:57287"/>
        <dbReference type="ChEBI" id="CHEBI:57384"/>
        <dbReference type="ChEBI" id="CHEBI:64479"/>
        <dbReference type="ChEBI" id="CHEBI:78449"/>
        <dbReference type="EC" id="2.3.1.39"/>
    </reaction>
</comment>
<organism evidence="6 7">
    <name type="scientific">Actinoallomurus liliacearum</name>
    <dbReference type="NCBI Taxonomy" id="1080073"/>
    <lineage>
        <taxon>Bacteria</taxon>
        <taxon>Bacillati</taxon>
        <taxon>Actinomycetota</taxon>
        <taxon>Actinomycetes</taxon>
        <taxon>Streptosporangiales</taxon>
        <taxon>Thermomonosporaceae</taxon>
        <taxon>Actinoallomurus</taxon>
    </lineage>
</organism>
<protein>
    <recommendedName>
        <fullName evidence="1">[acyl-carrier-protein] S-malonyltransferase</fullName>
        <ecNumber evidence="1">2.3.1.39</ecNumber>
    </recommendedName>
</protein>
<dbReference type="Gene3D" id="3.40.366.10">
    <property type="entry name" value="Malonyl-Coenzyme A Acyl Carrier Protein, domain 2"/>
    <property type="match status" value="1"/>
</dbReference>
<reference evidence="7" key="1">
    <citation type="journal article" date="2019" name="Int. J. Syst. Evol. Microbiol.">
        <title>The Global Catalogue of Microorganisms (GCM) 10K type strain sequencing project: providing services to taxonomists for standard genome sequencing and annotation.</title>
        <authorList>
            <consortium name="The Broad Institute Genomics Platform"/>
            <consortium name="The Broad Institute Genome Sequencing Center for Infectious Disease"/>
            <person name="Wu L."/>
            <person name="Ma J."/>
        </authorList>
    </citation>
    <scope>NUCLEOTIDE SEQUENCE [LARGE SCALE GENOMIC DNA]</scope>
    <source>
        <strain evidence="7">JCM 17938</strain>
    </source>
</reference>
<evidence type="ECO:0000256" key="4">
    <source>
        <dbReference type="ARBA" id="ARBA00048462"/>
    </source>
</evidence>
<dbReference type="InterPro" id="IPR014043">
    <property type="entry name" value="Acyl_transferase_dom"/>
</dbReference>
<evidence type="ECO:0000313" key="7">
    <source>
        <dbReference type="Proteomes" id="UP001500212"/>
    </source>
</evidence>
<keyword evidence="2" id="KW-0808">Transferase</keyword>
<evidence type="ECO:0000259" key="5">
    <source>
        <dbReference type="SMART" id="SM00827"/>
    </source>
</evidence>
<dbReference type="PANTHER" id="PTHR42681">
    <property type="entry name" value="MALONYL-COA-ACYL CARRIER PROTEIN TRANSACYLASE, MITOCHONDRIAL"/>
    <property type="match status" value="1"/>
</dbReference>
<gene>
    <name evidence="6" type="ORF">GCM10023195_69490</name>
</gene>
<comment type="caution">
    <text evidence="6">The sequence shown here is derived from an EMBL/GenBank/DDBJ whole genome shotgun (WGS) entry which is preliminary data.</text>
</comment>